<sequence>MLHSLPVHRKILKLNDKPDVVTIHHRGDGEAGSPNHIRFPVLSWVRQLSHLLDLPILSRLLPPFFGVVQQNVALRPICCAALLPPRIPASAMKREPRSVPAFREKKPRAKTRSPQCQWIDPLRMKYEGAKRDPIGYHYAARDERRCKPHNSGDPRETRQGCPDYE</sequence>
<organism evidence="2">
    <name type="scientific">marine sediment metagenome</name>
    <dbReference type="NCBI Taxonomy" id="412755"/>
    <lineage>
        <taxon>unclassified sequences</taxon>
        <taxon>metagenomes</taxon>
        <taxon>ecological metagenomes</taxon>
    </lineage>
</organism>
<accession>A0A0F9BE95</accession>
<comment type="caution">
    <text evidence="2">The sequence shown here is derived from an EMBL/GenBank/DDBJ whole genome shotgun (WGS) entry which is preliminary data.</text>
</comment>
<dbReference type="EMBL" id="LAZR01049739">
    <property type="protein sequence ID" value="KKK88934.1"/>
    <property type="molecule type" value="Genomic_DNA"/>
</dbReference>
<feature type="region of interest" description="Disordered" evidence="1">
    <location>
        <begin position="93"/>
        <end position="114"/>
    </location>
</feature>
<protein>
    <submittedName>
        <fullName evidence="2">Uncharacterized protein</fullName>
    </submittedName>
</protein>
<feature type="region of interest" description="Disordered" evidence="1">
    <location>
        <begin position="140"/>
        <end position="165"/>
    </location>
</feature>
<feature type="compositionally biased region" description="Basic and acidic residues" evidence="1">
    <location>
        <begin position="140"/>
        <end position="158"/>
    </location>
</feature>
<reference evidence="2" key="1">
    <citation type="journal article" date="2015" name="Nature">
        <title>Complex archaea that bridge the gap between prokaryotes and eukaryotes.</title>
        <authorList>
            <person name="Spang A."/>
            <person name="Saw J.H."/>
            <person name="Jorgensen S.L."/>
            <person name="Zaremba-Niedzwiedzka K."/>
            <person name="Martijn J."/>
            <person name="Lind A.E."/>
            <person name="van Eijk R."/>
            <person name="Schleper C."/>
            <person name="Guy L."/>
            <person name="Ettema T.J."/>
        </authorList>
    </citation>
    <scope>NUCLEOTIDE SEQUENCE</scope>
</reference>
<name>A0A0F9BE95_9ZZZZ</name>
<evidence type="ECO:0000313" key="2">
    <source>
        <dbReference type="EMBL" id="KKK88934.1"/>
    </source>
</evidence>
<proteinExistence type="predicted"/>
<gene>
    <name evidence="2" type="ORF">LCGC14_2738160</name>
</gene>
<evidence type="ECO:0000256" key="1">
    <source>
        <dbReference type="SAM" id="MobiDB-lite"/>
    </source>
</evidence>
<dbReference type="AlphaFoldDB" id="A0A0F9BE95"/>